<protein>
    <submittedName>
        <fullName evidence="1">Uncharacterized protein</fullName>
    </submittedName>
</protein>
<reference evidence="1 2" key="1">
    <citation type="journal article" date="2019" name="J. Gen. Appl. Microbiol.">
        <title>Aerobic degradation of cis-dichloroethene by the marine bacterium Marinobacter salsuginis strain 5N-3.</title>
        <authorList>
            <person name="Inoue Y."/>
            <person name="Fukunaga Y."/>
            <person name="Katsumata H."/>
            <person name="Ohji S."/>
            <person name="Hosoyama A."/>
            <person name="Mori K."/>
            <person name="Ando K."/>
        </authorList>
    </citation>
    <scope>NUCLEOTIDE SEQUENCE [LARGE SCALE GENOMIC DNA]</scope>
    <source>
        <strain evidence="1 2">NBRC 109114</strain>
    </source>
</reference>
<organism evidence="1 2">
    <name type="scientific">Marinobacter salsuginis</name>
    <dbReference type="NCBI Taxonomy" id="418719"/>
    <lineage>
        <taxon>Bacteria</taxon>
        <taxon>Pseudomonadati</taxon>
        <taxon>Pseudomonadota</taxon>
        <taxon>Gammaproteobacteria</taxon>
        <taxon>Pseudomonadales</taxon>
        <taxon>Marinobacteraceae</taxon>
        <taxon>Marinobacter</taxon>
    </lineage>
</organism>
<dbReference type="EMBL" id="BGZI01000020">
    <property type="protein sequence ID" value="GBO89195.1"/>
    <property type="molecule type" value="Genomic_DNA"/>
</dbReference>
<name>A0A5M3Q1Q7_9GAMM</name>
<evidence type="ECO:0000313" key="2">
    <source>
        <dbReference type="Proteomes" id="UP000387223"/>
    </source>
</evidence>
<gene>
    <name evidence="1" type="ORF">MSSD14B_28630</name>
</gene>
<proteinExistence type="predicted"/>
<dbReference type="RefSeq" id="WP_136631098.1">
    <property type="nucleotide sequence ID" value="NZ_BGZI01000020.1"/>
</dbReference>
<dbReference type="AlphaFoldDB" id="A0A5M3Q1Q7"/>
<evidence type="ECO:0000313" key="1">
    <source>
        <dbReference type="EMBL" id="GBO89195.1"/>
    </source>
</evidence>
<sequence length="170" mass="18661">MRYTINLNSVEQRADTLDAVLTILADFTDFDRAAITQDILYNGAASVLSGPDTALVVDTMYKAAKQARECARKMYARDGEVEFADDLPVERTEDGYRVMCWAWVDAADAGCDDLDEDADEDNVELAYISAASHIDVEFDEHSVASLGDDPGAYVSGWVEVSFADVEIKAQ</sequence>
<comment type="caution">
    <text evidence="1">The sequence shown here is derived from an EMBL/GenBank/DDBJ whole genome shotgun (WGS) entry which is preliminary data.</text>
</comment>
<dbReference type="Proteomes" id="UP000387223">
    <property type="component" value="Unassembled WGS sequence"/>
</dbReference>
<accession>A0A5M3Q1Q7</accession>